<keyword evidence="1" id="KW-0805">Transcription regulation</keyword>
<evidence type="ECO:0000313" key="6">
    <source>
        <dbReference type="EMBL" id="MFC3962495.1"/>
    </source>
</evidence>
<evidence type="ECO:0000259" key="5">
    <source>
        <dbReference type="PROSITE" id="PS50977"/>
    </source>
</evidence>
<gene>
    <name evidence="6" type="ORF">ACFO0B_10910</name>
</gene>
<name>A0ABV8DRB1_9NOCA</name>
<dbReference type="Pfam" id="PF00440">
    <property type="entry name" value="TetR_N"/>
    <property type="match status" value="1"/>
</dbReference>
<proteinExistence type="predicted"/>
<comment type="caution">
    <text evidence="6">The sequence shown here is derived from an EMBL/GenBank/DDBJ whole genome shotgun (WGS) entry which is preliminary data.</text>
</comment>
<dbReference type="PRINTS" id="PR00455">
    <property type="entry name" value="HTHTETR"/>
</dbReference>
<dbReference type="Gene3D" id="1.10.357.10">
    <property type="entry name" value="Tetracycline Repressor, domain 2"/>
    <property type="match status" value="1"/>
</dbReference>
<keyword evidence="3" id="KW-0804">Transcription</keyword>
<dbReference type="Proteomes" id="UP001595696">
    <property type="component" value="Unassembled WGS sequence"/>
</dbReference>
<sequence length="175" mass="19107">MPSISSADHGTRTRILRATFEVLARKGHGKLSLSEVAVQAKVSRPTLYRFFASKPELLAAFGAYETANIEAGLRAVTEGLEGHARLDAVLRYMVEHQGSYSLSRVVDIEPDYVLGQLERVIPIMRRLLEPAVTQGDPRVVAGTLVRVAVAHYLVGGDDRAEFLAQLRQAAGITEP</sequence>
<keyword evidence="2 4" id="KW-0238">DNA-binding</keyword>
<feature type="domain" description="HTH tetR-type" evidence="5">
    <location>
        <begin position="9"/>
        <end position="69"/>
    </location>
</feature>
<evidence type="ECO:0000256" key="3">
    <source>
        <dbReference type="ARBA" id="ARBA00023163"/>
    </source>
</evidence>
<organism evidence="6 7">
    <name type="scientific">Nocardia jiangsuensis</name>
    <dbReference type="NCBI Taxonomy" id="1691563"/>
    <lineage>
        <taxon>Bacteria</taxon>
        <taxon>Bacillati</taxon>
        <taxon>Actinomycetota</taxon>
        <taxon>Actinomycetes</taxon>
        <taxon>Mycobacteriales</taxon>
        <taxon>Nocardiaceae</taxon>
        <taxon>Nocardia</taxon>
    </lineage>
</organism>
<dbReference type="InterPro" id="IPR001647">
    <property type="entry name" value="HTH_TetR"/>
</dbReference>
<protein>
    <submittedName>
        <fullName evidence="6">TetR/AcrR family transcriptional regulator</fullName>
    </submittedName>
</protein>
<accession>A0ABV8DRB1</accession>
<dbReference type="RefSeq" id="WP_378612264.1">
    <property type="nucleotide sequence ID" value="NZ_JBHSAX010000009.1"/>
</dbReference>
<evidence type="ECO:0000256" key="4">
    <source>
        <dbReference type="PROSITE-ProRule" id="PRU00335"/>
    </source>
</evidence>
<dbReference type="InterPro" id="IPR009057">
    <property type="entry name" value="Homeodomain-like_sf"/>
</dbReference>
<dbReference type="PANTHER" id="PTHR30055:SF234">
    <property type="entry name" value="HTH-TYPE TRANSCRIPTIONAL REGULATOR BETI"/>
    <property type="match status" value="1"/>
</dbReference>
<evidence type="ECO:0000313" key="7">
    <source>
        <dbReference type="Proteomes" id="UP001595696"/>
    </source>
</evidence>
<dbReference type="PROSITE" id="PS50977">
    <property type="entry name" value="HTH_TETR_2"/>
    <property type="match status" value="1"/>
</dbReference>
<reference evidence="7" key="1">
    <citation type="journal article" date="2019" name="Int. J. Syst. Evol. Microbiol.">
        <title>The Global Catalogue of Microorganisms (GCM) 10K type strain sequencing project: providing services to taxonomists for standard genome sequencing and annotation.</title>
        <authorList>
            <consortium name="The Broad Institute Genomics Platform"/>
            <consortium name="The Broad Institute Genome Sequencing Center for Infectious Disease"/>
            <person name="Wu L."/>
            <person name="Ma J."/>
        </authorList>
    </citation>
    <scope>NUCLEOTIDE SEQUENCE [LARGE SCALE GENOMIC DNA]</scope>
    <source>
        <strain evidence="7">CGMCC 4.7330</strain>
    </source>
</reference>
<evidence type="ECO:0000256" key="2">
    <source>
        <dbReference type="ARBA" id="ARBA00023125"/>
    </source>
</evidence>
<evidence type="ECO:0000256" key="1">
    <source>
        <dbReference type="ARBA" id="ARBA00023015"/>
    </source>
</evidence>
<dbReference type="PANTHER" id="PTHR30055">
    <property type="entry name" value="HTH-TYPE TRANSCRIPTIONAL REGULATOR RUTR"/>
    <property type="match status" value="1"/>
</dbReference>
<keyword evidence="7" id="KW-1185">Reference proteome</keyword>
<dbReference type="InterPro" id="IPR050109">
    <property type="entry name" value="HTH-type_TetR-like_transc_reg"/>
</dbReference>
<dbReference type="SUPFAM" id="SSF46689">
    <property type="entry name" value="Homeodomain-like"/>
    <property type="match status" value="1"/>
</dbReference>
<dbReference type="EMBL" id="JBHSAX010000009">
    <property type="protein sequence ID" value="MFC3962495.1"/>
    <property type="molecule type" value="Genomic_DNA"/>
</dbReference>
<feature type="DNA-binding region" description="H-T-H motif" evidence="4">
    <location>
        <begin position="32"/>
        <end position="51"/>
    </location>
</feature>